<feature type="region of interest" description="Disordered" evidence="2">
    <location>
        <begin position="315"/>
        <end position="341"/>
    </location>
</feature>
<accession>A0AAV9JKS0</accession>
<dbReference type="PANTHER" id="PTHR31642">
    <property type="entry name" value="TRICHOTHECENE 3-O-ACETYLTRANSFERASE"/>
    <property type="match status" value="1"/>
</dbReference>
<dbReference type="AlphaFoldDB" id="A0AAV9JKS0"/>
<dbReference type="InterPro" id="IPR050317">
    <property type="entry name" value="Plant_Fungal_Acyltransferase"/>
</dbReference>
<feature type="compositionally biased region" description="Basic and acidic residues" evidence="2">
    <location>
        <begin position="315"/>
        <end position="325"/>
    </location>
</feature>
<evidence type="ECO:0000256" key="1">
    <source>
        <dbReference type="ARBA" id="ARBA00022679"/>
    </source>
</evidence>
<dbReference type="GO" id="GO:0016747">
    <property type="term" value="F:acyltransferase activity, transferring groups other than amino-acyl groups"/>
    <property type="evidence" value="ECO:0007669"/>
    <property type="project" value="TreeGrafter"/>
</dbReference>
<dbReference type="InterPro" id="IPR023213">
    <property type="entry name" value="CAT-like_dom_sf"/>
</dbReference>
<evidence type="ECO:0000313" key="4">
    <source>
        <dbReference type="Proteomes" id="UP001324427"/>
    </source>
</evidence>
<dbReference type="Pfam" id="PF02458">
    <property type="entry name" value="Transferase"/>
    <property type="match status" value="1"/>
</dbReference>
<gene>
    <name evidence="3" type="ORF">LTR36_002931</name>
</gene>
<protein>
    <recommendedName>
        <fullName evidence="5">Transferase family-domain-containing protein</fullName>
    </recommendedName>
</protein>
<dbReference type="Gene3D" id="3.30.559.10">
    <property type="entry name" value="Chloramphenicol acetyltransferase-like domain"/>
    <property type="match status" value="2"/>
</dbReference>
<reference evidence="3 4" key="1">
    <citation type="submission" date="2021-11" db="EMBL/GenBank/DDBJ databases">
        <title>Black yeast isolated from Biological Soil Crust.</title>
        <authorList>
            <person name="Kurbessoian T."/>
        </authorList>
    </citation>
    <scope>NUCLEOTIDE SEQUENCE [LARGE SCALE GENOMIC DNA]</scope>
    <source>
        <strain evidence="3 4">CCFEE 5522</strain>
    </source>
</reference>
<comment type="caution">
    <text evidence="3">The sequence shown here is derived from an EMBL/GenBank/DDBJ whole genome shotgun (WGS) entry which is preliminary data.</text>
</comment>
<keyword evidence="4" id="KW-1185">Reference proteome</keyword>
<evidence type="ECO:0008006" key="5">
    <source>
        <dbReference type="Google" id="ProtNLM"/>
    </source>
</evidence>
<sequence length="582" mass="64368">MDLVAAAADSNVTVSLFITGTGDEGRIEHGKLPNRTFARRISEADLVGAIDGYQKSIYGAEHDRQRTLCYVCGPPKMTDEYVGFLRHQPGMAEDRSLAIHINHQNISLRIIINNIKTSGMAEQHVYRLSSIDQSLLRTYIRYCLCFPCEDADISEVTNKLLTAVKRTVANIPILAGTVQSMSGSGQSGRLEVSITLEQVDSFVPAFKDHHSDPRVPTYEELSAAAMPAMDLIGTDFTPLPDTPDSEGSPAFAVQASFIRGGLIVALYLHHSVADIHGLAQIMQQMSSGMPLRTLSDSDLRHDALEQSRLRDRLLGSRGVRAEPAAHPEYSQTFTDGTTDASHVQGHRGCSRVLGFNLKLVEGMKDLINERFHNHWYDGREVHISGFNCMAAILWKAVNRASWPRGAPHESQMSTLMIPVKIRNRVEPPLDDGFFGNAGVHASTYSAIIRLSMPLELTSVQHAASLIRMATANVNEHYVRTAIAAINKREDVIENNIPSHRFDTSLVVTSWADLPLNEAHLSLGMGKPEWGRKLGRSHSAFGCIVLPVKRAEGVWEVTVQVTEDVMERMVEDQGLMKYVKWVS</sequence>
<keyword evidence="1" id="KW-0808">Transferase</keyword>
<organism evidence="3 4">
    <name type="scientific">Oleoguttula mirabilis</name>
    <dbReference type="NCBI Taxonomy" id="1507867"/>
    <lineage>
        <taxon>Eukaryota</taxon>
        <taxon>Fungi</taxon>
        <taxon>Dikarya</taxon>
        <taxon>Ascomycota</taxon>
        <taxon>Pezizomycotina</taxon>
        <taxon>Dothideomycetes</taxon>
        <taxon>Dothideomycetidae</taxon>
        <taxon>Mycosphaerellales</taxon>
        <taxon>Teratosphaeriaceae</taxon>
        <taxon>Oleoguttula</taxon>
    </lineage>
</organism>
<dbReference type="EMBL" id="JAVFHQ010000019">
    <property type="protein sequence ID" value="KAK4545581.1"/>
    <property type="molecule type" value="Genomic_DNA"/>
</dbReference>
<feature type="compositionally biased region" description="Polar residues" evidence="2">
    <location>
        <begin position="329"/>
        <end position="341"/>
    </location>
</feature>
<proteinExistence type="predicted"/>
<evidence type="ECO:0000313" key="3">
    <source>
        <dbReference type="EMBL" id="KAK4545581.1"/>
    </source>
</evidence>
<dbReference type="PANTHER" id="PTHR31642:SF310">
    <property type="entry name" value="FATTY ALCOHOL:CAFFEOYL-COA ACYLTRANSFERASE"/>
    <property type="match status" value="1"/>
</dbReference>
<name>A0AAV9JKS0_9PEZI</name>
<evidence type="ECO:0000256" key="2">
    <source>
        <dbReference type="SAM" id="MobiDB-lite"/>
    </source>
</evidence>
<dbReference type="Proteomes" id="UP001324427">
    <property type="component" value="Unassembled WGS sequence"/>
</dbReference>